<proteinExistence type="predicted"/>
<keyword evidence="4" id="KW-1185">Reference proteome</keyword>
<keyword evidence="1" id="KW-0812">Transmembrane</keyword>
<dbReference type="EMBL" id="LVJH01000070">
    <property type="protein sequence ID" value="OAB33865.1"/>
    <property type="molecule type" value="Genomic_DNA"/>
</dbReference>
<feature type="signal peptide" evidence="2">
    <location>
        <begin position="1"/>
        <end position="34"/>
    </location>
</feature>
<evidence type="ECO:0000256" key="2">
    <source>
        <dbReference type="SAM" id="SignalP"/>
    </source>
</evidence>
<comment type="caution">
    <text evidence="3">The sequence shown here is derived from an EMBL/GenBank/DDBJ whole genome shotgun (WGS) entry which is preliminary data.</text>
</comment>
<gene>
    <name evidence="3" type="ORF">PGLA_23370</name>
</gene>
<evidence type="ECO:0000313" key="4">
    <source>
        <dbReference type="Proteomes" id="UP000076967"/>
    </source>
</evidence>
<evidence type="ECO:0000256" key="1">
    <source>
        <dbReference type="SAM" id="Phobius"/>
    </source>
</evidence>
<keyword evidence="1" id="KW-0472">Membrane</keyword>
<dbReference type="AlphaFoldDB" id="A0A168D4P6"/>
<feature type="transmembrane region" description="Helical" evidence="1">
    <location>
        <begin position="74"/>
        <end position="94"/>
    </location>
</feature>
<feature type="chain" id="PRO_5007896181" evidence="2">
    <location>
        <begin position="35"/>
        <end position="287"/>
    </location>
</feature>
<name>A0A168D4P6_9BACL</name>
<keyword evidence="1" id="KW-1133">Transmembrane helix</keyword>
<protein>
    <submittedName>
        <fullName evidence="3">Uncharacterized protein</fullName>
    </submittedName>
</protein>
<keyword evidence="2" id="KW-0732">Signal</keyword>
<reference evidence="3 4" key="1">
    <citation type="submission" date="2016-03" db="EMBL/GenBank/DDBJ databases">
        <title>Draft genome sequence of Paenibacillus glacialis DSM 22343.</title>
        <authorList>
            <person name="Shin S.-K."/>
            <person name="Yi H."/>
        </authorList>
    </citation>
    <scope>NUCLEOTIDE SEQUENCE [LARGE SCALE GENOMIC DNA]</scope>
    <source>
        <strain evidence="3 4">DSM 22343</strain>
    </source>
</reference>
<accession>A0A168D4P6</accession>
<sequence length="287" mass="33279">MNSLWEVVMKKSCTLTLLIFSIVFLFLSISNAEAATEAEKTQLNNNLVKIESADYYRQLYEDQKDYNEKILNTIYWALGGLATAIATVVGLNVFSSQRTNKVGMEAIKQEILKNNEEATNQSISEMKERFDNLKEQIFNEIIKKIDEKNEIFQAKTEILQAMIKDLDAKFQAQYRVMELEVEEKENSLRKEMKHIKVDTFENTSLIHSIKGVPENQVFFLCQAIDQALEIERYPESLLNELINTLSNMQKITHFTSTRISSISKKIPDNYDHFKSRLDQVIKEIKVD</sequence>
<dbReference type="Proteomes" id="UP000076967">
    <property type="component" value="Unassembled WGS sequence"/>
</dbReference>
<evidence type="ECO:0000313" key="3">
    <source>
        <dbReference type="EMBL" id="OAB33865.1"/>
    </source>
</evidence>
<organism evidence="3 4">
    <name type="scientific">Paenibacillus glacialis</name>
    <dbReference type="NCBI Taxonomy" id="494026"/>
    <lineage>
        <taxon>Bacteria</taxon>
        <taxon>Bacillati</taxon>
        <taxon>Bacillota</taxon>
        <taxon>Bacilli</taxon>
        <taxon>Bacillales</taxon>
        <taxon>Paenibacillaceae</taxon>
        <taxon>Paenibacillus</taxon>
    </lineage>
</organism>